<proteinExistence type="predicted"/>
<evidence type="ECO:0000313" key="2">
    <source>
        <dbReference type="EMBL" id="ABY33281.1"/>
    </source>
</evidence>
<dbReference type="KEGG" id="cau:Caur_0026"/>
<gene>
    <name evidence="2" type="ordered locus">Caur_0026</name>
</gene>
<dbReference type="PANTHER" id="PTHR33930:SF2">
    <property type="entry name" value="BLR3452 PROTEIN"/>
    <property type="match status" value="1"/>
</dbReference>
<dbReference type="GO" id="GO:0051920">
    <property type="term" value="F:peroxiredoxin activity"/>
    <property type="evidence" value="ECO:0007669"/>
    <property type="project" value="InterPro"/>
</dbReference>
<dbReference type="EnsemblBacteria" id="ABY33281">
    <property type="protein sequence ID" value="ABY33281"/>
    <property type="gene ID" value="Caur_0026"/>
</dbReference>
<dbReference type="PATRIC" id="fig|324602.8.peg.29"/>
<dbReference type="Gene3D" id="1.20.1290.10">
    <property type="entry name" value="AhpD-like"/>
    <property type="match status" value="1"/>
</dbReference>
<dbReference type="eggNOG" id="COG0599">
    <property type="taxonomic scope" value="Bacteria"/>
</dbReference>
<dbReference type="RefSeq" id="WP_012255937.1">
    <property type="nucleotide sequence ID" value="NC_010175.1"/>
</dbReference>
<dbReference type="InterPro" id="IPR003779">
    <property type="entry name" value="CMD-like"/>
</dbReference>
<dbReference type="AlphaFoldDB" id="A9WAQ3"/>
<dbReference type="PANTHER" id="PTHR33930">
    <property type="entry name" value="ALKYL HYDROPEROXIDE REDUCTASE AHPD"/>
    <property type="match status" value="1"/>
</dbReference>
<feature type="domain" description="Carboxymuconolactone decarboxylase-like" evidence="1">
    <location>
        <begin position="17"/>
        <end position="98"/>
    </location>
</feature>
<dbReference type="HOGENOM" id="CLU_160008_0_0_0"/>
<dbReference type="Proteomes" id="UP000002008">
    <property type="component" value="Chromosome"/>
</dbReference>
<sequence length="109" mass="11457">MSQLPEAYRTFLQDYPTVAGVYEQLGAAAAEAGPLDAKTRELVKLAMAAALGSEGAVHSHVHRALAAGATAAEIEHTLILGVTTLGFPTMMMALRWARTALHQATSPQS</sequence>
<keyword evidence="3" id="KW-1185">Reference proteome</keyword>
<evidence type="ECO:0000313" key="3">
    <source>
        <dbReference type="Proteomes" id="UP000002008"/>
    </source>
</evidence>
<dbReference type="SUPFAM" id="SSF69118">
    <property type="entry name" value="AhpD-like"/>
    <property type="match status" value="1"/>
</dbReference>
<dbReference type="Pfam" id="PF02627">
    <property type="entry name" value="CMD"/>
    <property type="match status" value="1"/>
</dbReference>
<dbReference type="GO" id="GO:0016491">
    <property type="term" value="F:oxidoreductase activity"/>
    <property type="evidence" value="ECO:0000318"/>
    <property type="project" value="GO_Central"/>
</dbReference>
<dbReference type="EMBL" id="CP000909">
    <property type="protein sequence ID" value="ABY33281.1"/>
    <property type="molecule type" value="Genomic_DNA"/>
</dbReference>
<dbReference type="STRING" id="324602.Caur_0026"/>
<protein>
    <submittedName>
        <fullName evidence="2">Alkylhydroperoxidase like protein, AhpD family</fullName>
    </submittedName>
</protein>
<reference evidence="3" key="1">
    <citation type="journal article" date="2011" name="BMC Genomics">
        <title>Complete genome sequence of the filamentous anoxygenic phototrophic bacterium Chloroflexus aurantiacus.</title>
        <authorList>
            <person name="Tang K.H."/>
            <person name="Barry K."/>
            <person name="Chertkov O."/>
            <person name="Dalin E."/>
            <person name="Han C.S."/>
            <person name="Hauser L.J."/>
            <person name="Honchak B.M."/>
            <person name="Karbach L.E."/>
            <person name="Land M.L."/>
            <person name="Lapidus A."/>
            <person name="Larimer F.W."/>
            <person name="Mikhailova N."/>
            <person name="Pitluck S."/>
            <person name="Pierson B.K."/>
            <person name="Blankenship R.E."/>
        </authorList>
    </citation>
    <scope>NUCLEOTIDE SEQUENCE [LARGE SCALE GENOMIC DNA]</scope>
    <source>
        <strain evidence="3">ATCC 29366 / DSM 635 / J-10-fl</strain>
    </source>
</reference>
<dbReference type="InParanoid" id="A9WAQ3"/>
<dbReference type="InterPro" id="IPR029032">
    <property type="entry name" value="AhpD-like"/>
</dbReference>
<evidence type="ECO:0000259" key="1">
    <source>
        <dbReference type="Pfam" id="PF02627"/>
    </source>
</evidence>
<accession>A9WAQ3</accession>
<name>A9WAQ3_CHLAA</name>
<organism evidence="2 3">
    <name type="scientific">Chloroflexus aurantiacus (strain ATCC 29366 / DSM 635 / J-10-fl)</name>
    <dbReference type="NCBI Taxonomy" id="324602"/>
    <lineage>
        <taxon>Bacteria</taxon>
        <taxon>Bacillati</taxon>
        <taxon>Chloroflexota</taxon>
        <taxon>Chloroflexia</taxon>
        <taxon>Chloroflexales</taxon>
        <taxon>Chloroflexineae</taxon>
        <taxon>Chloroflexaceae</taxon>
        <taxon>Chloroflexus</taxon>
    </lineage>
</organism>